<keyword evidence="3" id="KW-1185">Reference proteome</keyword>
<gene>
    <name evidence="2" type="ORF">AB852_33010</name>
</gene>
<dbReference type="EMBL" id="LFBV01000010">
    <property type="protein sequence ID" value="OKH91242.1"/>
    <property type="molecule type" value="Genomic_DNA"/>
</dbReference>
<feature type="compositionally biased region" description="Gly residues" evidence="1">
    <location>
        <begin position="186"/>
        <end position="195"/>
    </location>
</feature>
<dbReference type="Proteomes" id="UP000186455">
    <property type="component" value="Unassembled WGS sequence"/>
</dbReference>
<evidence type="ECO:0000313" key="2">
    <source>
        <dbReference type="EMBL" id="OKH91242.1"/>
    </source>
</evidence>
<dbReference type="RefSeq" id="WP_073793974.1">
    <property type="nucleotide sequence ID" value="NZ_LFBV01000010.1"/>
</dbReference>
<proteinExistence type="predicted"/>
<protein>
    <recommendedName>
        <fullName evidence="4">TIGR04222 domain-containing membrane protein</fullName>
    </recommendedName>
</protein>
<comment type="caution">
    <text evidence="2">The sequence shown here is derived from an EMBL/GenBank/DDBJ whole genome shotgun (WGS) entry which is preliminary data.</text>
</comment>
<accession>A0A1Q4V009</accession>
<evidence type="ECO:0008006" key="4">
    <source>
        <dbReference type="Google" id="ProtNLM"/>
    </source>
</evidence>
<dbReference type="NCBIfam" id="TIGR04222">
    <property type="entry name" value="near_uncomplex"/>
    <property type="match status" value="1"/>
</dbReference>
<evidence type="ECO:0000313" key="3">
    <source>
        <dbReference type="Proteomes" id="UP000186455"/>
    </source>
</evidence>
<feature type="region of interest" description="Disordered" evidence="1">
    <location>
        <begin position="169"/>
        <end position="195"/>
    </location>
</feature>
<sequence>MPTSPEPPGPAQRDLDLYDIAFLAGGGRRVAETALITLRDRGVIKVRGSRARPGDTPVEQGEIHPVERSLAELCAELDDIAVLLDFVRRGPEVVLIRAQLMSDGSLTCFRHRVTALGRRRLAQAQARGTWPAHVFEGSTALKDRRLARTLDNASLPSGLGRALARMGRALDPDHGASGSDGPDHGSSGGGGGGGD</sequence>
<name>A0A1Q4V009_9ACTN</name>
<dbReference type="InterPro" id="IPR026467">
    <property type="entry name" value="Ser/Gly_Cys_C_dom"/>
</dbReference>
<evidence type="ECO:0000256" key="1">
    <source>
        <dbReference type="SAM" id="MobiDB-lite"/>
    </source>
</evidence>
<organism evidence="2 3">
    <name type="scientific">Streptomyces uncialis</name>
    <dbReference type="NCBI Taxonomy" id="1048205"/>
    <lineage>
        <taxon>Bacteria</taxon>
        <taxon>Bacillati</taxon>
        <taxon>Actinomycetota</taxon>
        <taxon>Actinomycetes</taxon>
        <taxon>Kitasatosporales</taxon>
        <taxon>Streptomycetaceae</taxon>
        <taxon>Streptomyces</taxon>
    </lineage>
</organism>
<dbReference type="AlphaFoldDB" id="A0A1Q4V009"/>
<reference evidence="2 3" key="1">
    <citation type="submission" date="2015-06" db="EMBL/GenBank/DDBJ databases">
        <title>Cloning and characterization of the uncialamcin biosynthetic gene cluster.</title>
        <authorList>
            <person name="Yan X."/>
            <person name="Huang T."/>
            <person name="Ge H."/>
            <person name="Shen B."/>
        </authorList>
    </citation>
    <scope>NUCLEOTIDE SEQUENCE [LARGE SCALE GENOMIC DNA]</scope>
    <source>
        <strain evidence="2 3">DCA2648</strain>
    </source>
</reference>